<dbReference type="EMBL" id="CAEKDK010000004">
    <property type="protein sequence ID" value="CAB4276931.1"/>
    <property type="molecule type" value="Genomic_DNA"/>
</dbReference>
<gene>
    <name evidence="3" type="ORF">CURHAP_LOCUS26264</name>
</gene>
<accession>A0A6J5ULC7</accession>
<name>A0A6J5ULC7_PRUAR</name>
<feature type="chain" id="PRO_5027070548" description="Major facilitator superfamily (MFS) profile domain-containing protein" evidence="2">
    <location>
        <begin position="19"/>
        <end position="75"/>
    </location>
</feature>
<evidence type="ECO:0000256" key="1">
    <source>
        <dbReference type="SAM" id="Phobius"/>
    </source>
</evidence>
<sequence length="75" mass="8572">MCTHSLTTLNLYLSCILALLEESAEVDIFSSLKNLFEKNWAFRRSLALMAVGFGVGMVYYDMPFGGRELWIQYVP</sequence>
<feature type="transmembrane region" description="Helical" evidence="1">
    <location>
        <begin position="40"/>
        <end position="60"/>
    </location>
</feature>
<evidence type="ECO:0000256" key="2">
    <source>
        <dbReference type="SAM" id="SignalP"/>
    </source>
</evidence>
<evidence type="ECO:0008006" key="5">
    <source>
        <dbReference type="Google" id="ProtNLM"/>
    </source>
</evidence>
<feature type="signal peptide" evidence="2">
    <location>
        <begin position="1"/>
        <end position="18"/>
    </location>
</feature>
<keyword evidence="1" id="KW-0812">Transmembrane</keyword>
<proteinExistence type="predicted"/>
<keyword evidence="1" id="KW-1133">Transmembrane helix</keyword>
<evidence type="ECO:0000313" key="3">
    <source>
        <dbReference type="EMBL" id="CAB4276931.1"/>
    </source>
</evidence>
<dbReference type="AlphaFoldDB" id="A0A6J5ULC7"/>
<dbReference type="Proteomes" id="UP000507222">
    <property type="component" value="Unassembled WGS sequence"/>
</dbReference>
<organism evidence="3 4">
    <name type="scientific">Prunus armeniaca</name>
    <name type="common">Apricot</name>
    <name type="synonym">Armeniaca vulgaris</name>
    <dbReference type="NCBI Taxonomy" id="36596"/>
    <lineage>
        <taxon>Eukaryota</taxon>
        <taxon>Viridiplantae</taxon>
        <taxon>Streptophyta</taxon>
        <taxon>Embryophyta</taxon>
        <taxon>Tracheophyta</taxon>
        <taxon>Spermatophyta</taxon>
        <taxon>Magnoliopsida</taxon>
        <taxon>eudicotyledons</taxon>
        <taxon>Gunneridae</taxon>
        <taxon>Pentapetalae</taxon>
        <taxon>rosids</taxon>
        <taxon>fabids</taxon>
        <taxon>Rosales</taxon>
        <taxon>Rosaceae</taxon>
        <taxon>Amygdaloideae</taxon>
        <taxon>Amygdaleae</taxon>
        <taxon>Prunus</taxon>
    </lineage>
</organism>
<keyword evidence="2" id="KW-0732">Signal</keyword>
<reference evidence="3 4" key="1">
    <citation type="submission" date="2020-05" db="EMBL/GenBank/DDBJ databases">
        <authorList>
            <person name="Campoy J."/>
            <person name="Schneeberger K."/>
            <person name="Spophaly S."/>
        </authorList>
    </citation>
    <scope>NUCLEOTIDE SEQUENCE [LARGE SCALE GENOMIC DNA]</scope>
    <source>
        <strain evidence="3">PruArmRojPasFocal</strain>
    </source>
</reference>
<protein>
    <recommendedName>
        <fullName evidence="5">Major facilitator superfamily (MFS) profile domain-containing protein</fullName>
    </recommendedName>
</protein>
<evidence type="ECO:0000313" key="4">
    <source>
        <dbReference type="Proteomes" id="UP000507222"/>
    </source>
</evidence>
<keyword evidence="1" id="KW-0472">Membrane</keyword>